<keyword evidence="1" id="KW-0472">Membrane</keyword>
<dbReference type="EMBL" id="JMTK01000002">
    <property type="protein sequence ID" value="KJZ82395.1"/>
    <property type="molecule type" value="Genomic_DNA"/>
</dbReference>
<dbReference type="Proteomes" id="UP000033731">
    <property type="component" value="Unassembled WGS sequence"/>
</dbReference>
<evidence type="ECO:0000313" key="3">
    <source>
        <dbReference type="Proteomes" id="UP000033731"/>
    </source>
</evidence>
<dbReference type="AlphaFoldDB" id="A0A0F4VM96"/>
<reference evidence="2 3" key="1">
    <citation type="journal article" date="2015" name="Phytopathology">
        <title>Genomes of Candidatus Liberibacter solanacearum haplotype A from New Zealand and the USA suggest significant genome plasticity in the species.</title>
        <authorList>
            <person name="Thompson S.M."/>
            <person name="Johnson C.P."/>
            <person name="Lu A.Y."/>
            <person name="Frampton R.A."/>
            <person name="Sullivan K.L."/>
            <person name="Fiers M.W."/>
            <person name="Crowhurst R.N."/>
            <person name="Pitman A.R."/>
            <person name="Scott I."/>
            <person name="Gudmestad N.C."/>
            <person name="Smith G.R."/>
        </authorList>
    </citation>
    <scope>NUCLEOTIDE SEQUENCE [LARGE SCALE GENOMIC DNA]</scope>
    <source>
        <strain evidence="2 3">LsoNZ1</strain>
    </source>
</reference>
<keyword evidence="3" id="KW-1185">Reference proteome</keyword>
<protein>
    <submittedName>
        <fullName evidence="2">Uncharacterized protein</fullName>
    </submittedName>
</protein>
<dbReference type="PATRIC" id="fig|556287.9.peg.1165"/>
<feature type="transmembrane region" description="Helical" evidence="1">
    <location>
        <begin position="6"/>
        <end position="27"/>
    </location>
</feature>
<organism evidence="2 3">
    <name type="scientific">Candidatus Liberibacter solanacearum</name>
    <dbReference type="NCBI Taxonomy" id="556287"/>
    <lineage>
        <taxon>Bacteria</taxon>
        <taxon>Pseudomonadati</taxon>
        <taxon>Pseudomonadota</taxon>
        <taxon>Alphaproteobacteria</taxon>
        <taxon>Hyphomicrobiales</taxon>
        <taxon>Rhizobiaceae</taxon>
        <taxon>Liberibacter</taxon>
    </lineage>
</organism>
<comment type="caution">
    <text evidence="2">The sequence shown here is derived from an EMBL/GenBank/DDBJ whole genome shotgun (WGS) entry which is preliminary data.</text>
</comment>
<keyword evidence="1" id="KW-1133">Transmembrane helix</keyword>
<accession>A0A0F4VM96</accession>
<name>A0A0F4VM96_9HYPH</name>
<proteinExistence type="predicted"/>
<keyword evidence="1" id="KW-0812">Transmembrane</keyword>
<evidence type="ECO:0000313" key="2">
    <source>
        <dbReference type="EMBL" id="KJZ82395.1"/>
    </source>
</evidence>
<gene>
    <name evidence="2" type="ORF">DJ66_1147</name>
</gene>
<evidence type="ECO:0000256" key="1">
    <source>
        <dbReference type="SAM" id="Phobius"/>
    </source>
</evidence>
<sequence length="44" mass="5146">MYTEKISILILSSLHTIGNIYMDILLLDVTHNSLRTFNSFAFLW</sequence>